<dbReference type="KEGG" id="vg:29125802"/>
<protein>
    <submittedName>
        <fullName evidence="1">Uncharacterized protein</fullName>
    </submittedName>
</protein>
<keyword evidence="2" id="KW-1185">Reference proteome</keyword>
<gene>
    <name evidence="1" type="primary">81</name>
    <name evidence="1" type="ORF">SEA_BIPPER_81</name>
</gene>
<sequence>MSAGVGVPAPRPCASCPYRRDVPSGIWDASEYSKLTAYDRDTHAQPLGLFLCHQTNGDDPNARLCAGWVGCHGDQLIALRLAVARGRLPGEVFDYTTDVPLFESGAAAAAHGVAGIDNPDARAVNAIEKVAARRGLDAGEFDR</sequence>
<dbReference type="InterPro" id="IPR046250">
    <property type="entry name" value="DUF6283"/>
</dbReference>
<accession>A0A142F2K9</accession>
<evidence type="ECO:0000313" key="1">
    <source>
        <dbReference type="EMBL" id="AMQ67016.1"/>
    </source>
</evidence>
<dbReference type="Proteomes" id="UP000201826">
    <property type="component" value="Segment"/>
</dbReference>
<dbReference type="OrthoDB" id="23777at10239"/>
<name>A0A142F2K9_9CAUD</name>
<reference evidence="2" key="1">
    <citation type="submission" date="2016-02" db="EMBL/GenBank/DDBJ databases">
        <authorList>
            <person name="Isern S."/>
            <person name="Barcellona C.M."/>
            <person name="Dozier K.D."/>
            <person name="Faust J.M."/>
            <person name="Fedrick A.J."/>
            <person name="Gagliardi L.E."/>
            <person name="Gatt S.M."/>
            <person name="Gleason P.S."/>
            <person name="Gomez E.A."/>
            <person name="Hoffman A.M."/>
            <person name="Jenkins M."/>
            <person name="Jones M.J."/>
            <person name="Lang J.F."/>
            <person name="Lequay S.M."/>
            <person name="Mars P.J."/>
            <person name="Mtchedlidze N."/>
            <person name="Osking Z.B."/>
            <person name="Paul L.M."/>
            <person name="Pica A.N."/>
            <person name="Robison M.D."/>
            <person name="Rodriguez D."/>
            <person name="Rosales K.A."/>
            <person name="Saravis L.E."/>
            <person name="Sisson B.M."/>
            <person name="Tan A.L."/>
            <person name="Voltaire R."/>
            <person name="Michael S.F."/>
            <person name="Warner M.H."/>
            <person name="Bradley K.W."/>
            <person name="Asai D.J."/>
            <person name="Bowman C.A."/>
            <person name="Russell D.A."/>
            <person name="Pope W.H."/>
            <person name="Jacobs-Sera D."/>
            <person name="Hendrix R.W."/>
            <person name="Hatfull G.F."/>
        </authorList>
    </citation>
    <scope>NUCLEOTIDE SEQUENCE [LARGE SCALE GENOMIC DNA]</scope>
</reference>
<proteinExistence type="predicted"/>
<dbReference type="GeneID" id="29125802"/>
<evidence type="ECO:0000313" key="2">
    <source>
        <dbReference type="Proteomes" id="UP000201826"/>
    </source>
</evidence>
<dbReference type="RefSeq" id="YP_009303228.1">
    <property type="nucleotide sequence ID" value="NC_031253.1"/>
</dbReference>
<dbReference type="Pfam" id="PF19800">
    <property type="entry name" value="DUF6283"/>
    <property type="match status" value="1"/>
</dbReference>
<dbReference type="EMBL" id="KU728633">
    <property type="protein sequence ID" value="AMQ67016.1"/>
    <property type="molecule type" value="Genomic_DNA"/>
</dbReference>
<organism evidence="1 2">
    <name type="scientific">Mycobacterium phage Bipper</name>
    <dbReference type="NCBI Taxonomy" id="1805457"/>
    <lineage>
        <taxon>Viruses</taxon>
        <taxon>Duplodnaviria</taxon>
        <taxon>Heunggongvirae</taxon>
        <taxon>Uroviricota</taxon>
        <taxon>Caudoviricetes</taxon>
        <taxon>Bippervirus</taxon>
        <taxon>Bippervirus bipper</taxon>
    </lineage>
</organism>